<protein>
    <submittedName>
        <fullName evidence="1">Uncharacterized protein</fullName>
    </submittedName>
</protein>
<sequence>MRRYQLRLDRGGNTHVTQGGAPKAAPTMHAPLHPSPPRTHTSPSVTTPTKNAKPPHIHTTPRPQCTTHHNEIAPSAPPTRTGGTGTSGLGIWKMSADSYIDDIFHCHWLLFVPISQQAPSNGEGCAQLRWWSIRRISEHPVAPVGLSVCV</sequence>
<comment type="caution">
    <text evidence="1">The sequence shown here is derived from an EMBL/GenBank/DDBJ whole genome shotgun (WGS) entry which is preliminary data.</text>
</comment>
<evidence type="ECO:0000313" key="1">
    <source>
        <dbReference type="EMBL" id="KAH7924658.1"/>
    </source>
</evidence>
<accession>A0ACB8BIM3</accession>
<evidence type="ECO:0000313" key="2">
    <source>
        <dbReference type="Proteomes" id="UP000790709"/>
    </source>
</evidence>
<organism evidence="1 2">
    <name type="scientific">Leucogyrophana mollusca</name>
    <dbReference type="NCBI Taxonomy" id="85980"/>
    <lineage>
        <taxon>Eukaryota</taxon>
        <taxon>Fungi</taxon>
        <taxon>Dikarya</taxon>
        <taxon>Basidiomycota</taxon>
        <taxon>Agaricomycotina</taxon>
        <taxon>Agaricomycetes</taxon>
        <taxon>Agaricomycetidae</taxon>
        <taxon>Boletales</taxon>
        <taxon>Boletales incertae sedis</taxon>
        <taxon>Leucogyrophana</taxon>
    </lineage>
</organism>
<keyword evidence="2" id="KW-1185">Reference proteome</keyword>
<dbReference type="Proteomes" id="UP000790709">
    <property type="component" value="Unassembled WGS sequence"/>
</dbReference>
<dbReference type="EMBL" id="MU266419">
    <property type="protein sequence ID" value="KAH7924658.1"/>
    <property type="molecule type" value="Genomic_DNA"/>
</dbReference>
<gene>
    <name evidence="1" type="ORF">BV22DRAFT_493847</name>
</gene>
<reference evidence="1" key="1">
    <citation type="journal article" date="2021" name="New Phytol.">
        <title>Evolutionary innovations through gain and loss of genes in the ectomycorrhizal Boletales.</title>
        <authorList>
            <person name="Wu G."/>
            <person name="Miyauchi S."/>
            <person name="Morin E."/>
            <person name="Kuo A."/>
            <person name="Drula E."/>
            <person name="Varga T."/>
            <person name="Kohler A."/>
            <person name="Feng B."/>
            <person name="Cao Y."/>
            <person name="Lipzen A."/>
            <person name="Daum C."/>
            <person name="Hundley H."/>
            <person name="Pangilinan J."/>
            <person name="Johnson J."/>
            <person name="Barry K."/>
            <person name="LaButti K."/>
            <person name="Ng V."/>
            <person name="Ahrendt S."/>
            <person name="Min B."/>
            <person name="Choi I.G."/>
            <person name="Park H."/>
            <person name="Plett J.M."/>
            <person name="Magnuson J."/>
            <person name="Spatafora J.W."/>
            <person name="Nagy L.G."/>
            <person name="Henrissat B."/>
            <person name="Grigoriev I.V."/>
            <person name="Yang Z.L."/>
            <person name="Xu J."/>
            <person name="Martin F.M."/>
        </authorList>
    </citation>
    <scope>NUCLEOTIDE SEQUENCE</scope>
    <source>
        <strain evidence="1">KUC20120723A-06</strain>
    </source>
</reference>
<name>A0ACB8BIM3_9AGAM</name>
<proteinExistence type="predicted"/>